<keyword evidence="2" id="KW-0472">Membrane</keyword>
<gene>
    <name evidence="3" type="ORF">XM38_012380</name>
</gene>
<name>A0A1Z3HJ25_9CYAN</name>
<dbReference type="STRING" id="1641165.XM38_18520"/>
<feature type="coiled-coil region" evidence="1">
    <location>
        <begin position="185"/>
        <end position="212"/>
    </location>
</feature>
<evidence type="ECO:0000313" key="4">
    <source>
        <dbReference type="Proteomes" id="UP000191901"/>
    </source>
</evidence>
<feature type="transmembrane region" description="Helical" evidence="2">
    <location>
        <begin position="37"/>
        <end position="56"/>
    </location>
</feature>
<accession>A0A1Z3HJ25</accession>
<dbReference type="AlphaFoldDB" id="A0A1Z3HJ25"/>
<dbReference type="Proteomes" id="UP000191901">
    <property type="component" value="Chromosome"/>
</dbReference>
<evidence type="ECO:0000256" key="2">
    <source>
        <dbReference type="SAM" id="Phobius"/>
    </source>
</evidence>
<proteinExistence type="predicted"/>
<dbReference type="KEGG" id="hhg:XM38_012380"/>
<protein>
    <submittedName>
        <fullName evidence="3">Uncharacterized protein</fullName>
    </submittedName>
</protein>
<keyword evidence="4" id="KW-1185">Reference proteome</keyword>
<evidence type="ECO:0000313" key="3">
    <source>
        <dbReference type="EMBL" id="ASC70301.1"/>
    </source>
</evidence>
<dbReference type="RefSeq" id="WP_080811607.1">
    <property type="nucleotide sequence ID" value="NZ_CP021983.2"/>
</dbReference>
<sequence>MKEKDTRETPFTVPPEFRREIVRIDQPAPKWWQRQDVLIAGGIGSIAVLGLGIALFTGTGGQTYQPEPSMELDKDAIVAGAESSTEELIYQSSEQLQAFREQLLSQEARRYLLEAERQATDPEASCFSQSVHCALDQFARDAIASIERAKADRDWQQMLGAVSRVQAIELARQSVAPVEPEANLSQLAIQNLVESRQRLRSAEAESKAWEVREQP</sequence>
<keyword evidence="2" id="KW-1133">Transmembrane helix</keyword>
<organism evidence="3 4">
    <name type="scientific">Halomicronema hongdechloris C2206</name>
    <dbReference type="NCBI Taxonomy" id="1641165"/>
    <lineage>
        <taxon>Bacteria</taxon>
        <taxon>Bacillati</taxon>
        <taxon>Cyanobacteriota</taxon>
        <taxon>Cyanophyceae</taxon>
        <taxon>Nodosilineales</taxon>
        <taxon>Nodosilineaceae</taxon>
        <taxon>Halomicronema</taxon>
    </lineage>
</organism>
<keyword evidence="2" id="KW-0812">Transmembrane</keyword>
<reference evidence="3 4" key="1">
    <citation type="journal article" date="2016" name="Biochim. Biophys. Acta">
        <title>Characterization of red-shifted phycobilisomes isolated from the chlorophyll f-containing cyanobacterium Halomicronema hongdechloris.</title>
        <authorList>
            <person name="Li Y."/>
            <person name="Lin Y."/>
            <person name="Garvey C.J."/>
            <person name="Birch D."/>
            <person name="Corkery R.W."/>
            <person name="Loughlin P.C."/>
            <person name="Scheer H."/>
            <person name="Willows R.D."/>
            <person name="Chen M."/>
        </authorList>
    </citation>
    <scope>NUCLEOTIDE SEQUENCE [LARGE SCALE GENOMIC DNA]</scope>
    <source>
        <strain evidence="3 4">C2206</strain>
    </source>
</reference>
<evidence type="ECO:0000256" key="1">
    <source>
        <dbReference type="SAM" id="Coils"/>
    </source>
</evidence>
<dbReference type="EMBL" id="CP021983">
    <property type="protein sequence ID" value="ASC70301.1"/>
    <property type="molecule type" value="Genomic_DNA"/>
</dbReference>
<keyword evidence="1" id="KW-0175">Coiled coil</keyword>